<dbReference type="InterPro" id="IPR042099">
    <property type="entry name" value="ANL_N_sf"/>
</dbReference>
<reference evidence="3 4" key="1">
    <citation type="submission" date="2018-06" db="EMBL/GenBank/DDBJ databases">
        <authorList>
            <consortium name="Pathogen Informatics"/>
            <person name="Doyle S."/>
        </authorList>
    </citation>
    <scope>NUCLEOTIDE SEQUENCE [LARGE SCALE GENOMIC DNA]</scope>
    <source>
        <strain evidence="3 4">NCTC11009</strain>
    </source>
</reference>
<sequence length="1465" mass="164581">MSLPLNAMQQAYLMGRTSGFPLGSVDMQDIRSFYLPASAAQVADAMLEVFAVYPMLSSRVSQDGLFLLQKEDLDYQDNFIISQGSLSQQQSMWQIAEQQIERFISATFDIHKRLWRVALHEFTDDESCVVTFAFNGLLLDGYVISRLIKEVFKLALGGDFTPSLTGVSKGIESNEEPIDEGYGQDYFKAVRQVIQLPWASDLEEIMWTKRKRFSMTLERDLFEQVSNNLLKQGVFANSGYMFAVLKALSAFVGEQHVFAISVPTADSAIKKSFSTNSSFLPIVYDDSRSTSWLEQLIHLQRLVLGLLSTNRLGVIAAQRLSKQLRTILPLPVAFTNGLLWDAHESSEGLVYLGGVTETPQLALDIRLSHLNDKRVLLDLDYAEAALAEDDVIAIAKQVVTNLEKLATLDVLADVKQVIMPSERTAAVNKLSSSMGFIQSIYDKLYAQPSEDVALISQDRRINYKQLALFVASATKVLKQHDMNSGDVLAMILPKCFEQAYYLLGSLFSGVIWLSLDKEAPVERLSYQLRNAQVKGLVCDLVEMGDLVSEIRSTIRLIDVNELYEVTDALVPPALTPNTGQALSCYLYTSGSTGLPKCVALNNQGIDNTLKQTIKKWHLTKVDCFFAATPFHHDMSLFDLLVSFTVGATLVVPEKAQHKDPFLWARLVQEAGVTVWVSVPAIVDMLLLAAEPEKLRSLRVLAQGGDYIREKTIRQLLSANPQLILYSLGGPTETTIWSIWHKIDVDKDMAAYHAIPYGVALAGNQYYILDAQDNECAVGELGKIAMSGINLSNGYVVDGQLRFDDYKELVLNGKSQRVYVSRDMGRLTTDGLILFEGREEGYFKIRGVRISSQEIENAVLKIEGIDQCVAVELQNEQLSYAELGLAYTVKNKESTSYSSSQLMDALNVFLPDSHIPTQWLLLDAMPLTANGKIDRKSIQELVKLSAYPENDLTRTNAVQLNQDPADISSGGDFSLLLDEAFYKAFLNEMQSEVVETKENSGGIIKTDVNYPATLLQESYLWEADLGKNTIFNLPFVFRVNRDVEPDLLRSVFVSIIERHTALRTLIVVSEGRKSFYQRILPITSLEDQEWFHSITLKDKNSAIGLAYNASTFCFDLTRNIPIRVTQCRLKDSNYLSVLIYHLAFDIWSADVFMNEFVVGLTERLQYMDCINKTEKNSSVLQYVDYALEESRRKQTILRDGLSFWRKRLGSLTEEKGLVACFKQNEPKLGASHKVKEIYHPLRMIFSSQYKKNLNAAGVRLKTSLFQIVYALVVFALHSLGAGKEVLVATSMACRDDPKYQYTIGLFTNVVLTRVNIQRDETLEVFLLNLQKRLFEMGDFNKTPYPYVIRELSAESGSNVLEYYIQVHHMSVFSVEKSLGTDSLKIELLEQKVMPSKFGLHFEVFDESQDDSLVFLIHYDDSKYSATSLQPLVESLKDLISRVGNISSETTVGDFLDGSGKENLYGL</sequence>
<accession>A0A2X1UK23</accession>
<feature type="domain" description="AMP-dependent synthetase/ligase" evidence="1">
    <location>
        <begin position="447"/>
        <end position="794"/>
    </location>
</feature>
<dbReference type="InterPro" id="IPR001242">
    <property type="entry name" value="Condensation_dom"/>
</dbReference>
<dbReference type="GO" id="GO:0003824">
    <property type="term" value="F:catalytic activity"/>
    <property type="evidence" value="ECO:0007669"/>
    <property type="project" value="InterPro"/>
</dbReference>
<dbReference type="InterPro" id="IPR000873">
    <property type="entry name" value="AMP-dep_synth/lig_dom"/>
</dbReference>
<dbReference type="PROSITE" id="PS00455">
    <property type="entry name" value="AMP_BINDING"/>
    <property type="match status" value="1"/>
</dbReference>
<evidence type="ECO:0000313" key="4">
    <source>
        <dbReference type="Proteomes" id="UP000250242"/>
    </source>
</evidence>
<evidence type="ECO:0000313" key="3">
    <source>
        <dbReference type="EMBL" id="SPY07536.1"/>
    </source>
</evidence>
<name>A0A2X1UK23_9BURK</name>
<dbReference type="GO" id="GO:0005737">
    <property type="term" value="C:cytoplasm"/>
    <property type="evidence" value="ECO:0007669"/>
    <property type="project" value="TreeGrafter"/>
</dbReference>
<organism evidence="3 4">
    <name type="scientific">Oligella urethralis</name>
    <dbReference type="NCBI Taxonomy" id="90245"/>
    <lineage>
        <taxon>Bacteria</taxon>
        <taxon>Pseudomonadati</taxon>
        <taxon>Pseudomonadota</taxon>
        <taxon>Betaproteobacteria</taxon>
        <taxon>Burkholderiales</taxon>
        <taxon>Alcaligenaceae</taxon>
        <taxon>Oligella</taxon>
    </lineage>
</organism>
<dbReference type="SUPFAM" id="SSF52777">
    <property type="entry name" value="CoA-dependent acyltransferases"/>
    <property type="match status" value="4"/>
</dbReference>
<proteinExistence type="predicted"/>
<protein>
    <submittedName>
        <fullName evidence="3">Linear gramicidin synthase subunit D</fullName>
    </submittedName>
</protein>
<dbReference type="SUPFAM" id="SSF56801">
    <property type="entry name" value="Acetyl-CoA synthetase-like"/>
    <property type="match status" value="1"/>
</dbReference>
<dbReference type="InterPro" id="IPR020845">
    <property type="entry name" value="AMP-binding_CS"/>
</dbReference>
<gene>
    <name evidence="3" type="primary">lgrD</name>
    <name evidence="3" type="ORF">NCTC11009_00746</name>
</gene>
<evidence type="ECO:0000259" key="2">
    <source>
        <dbReference type="Pfam" id="PF00668"/>
    </source>
</evidence>
<dbReference type="PANTHER" id="PTHR45527">
    <property type="entry name" value="NONRIBOSOMAL PEPTIDE SYNTHETASE"/>
    <property type="match status" value="1"/>
</dbReference>
<dbReference type="Pfam" id="PF00501">
    <property type="entry name" value="AMP-binding"/>
    <property type="match status" value="1"/>
</dbReference>
<feature type="domain" description="Condensation" evidence="2">
    <location>
        <begin position="1009"/>
        <end position="1441"/>
    </location>
</feature>
<dbReference type="InterPro" id="IPR045851">
    <property type="entry name" value="AMP-bd_C_sf"/>
</dbReference>
<dbReference type="GO" id="GO:0043041">
    <property type="term" value="P:amino acid activation for nonribosomal peptide biosynthetic process"/>
    <property type="evidence" value="ECO:0007669"/>
    <property type="project" value="TreeGrafter"/>
</dbReference>
<dbReference type="Proteomes" id="UP000250242">
    <property type="component" value="Unassembled WGS sequence"/>
</dbReference>
<dbReference type="PANTHER" id="PTHR45527:SF1">
    <property type="entry name" value="FATTY ACID SYNTHASE"/>
    <property type="match status" value="1"/>
</dbReference>
<dbReference type="Gene3D" id="3.30.300.30">
    <property type="match status" value="1"/>
</dbReference>
<dbReference type="InterPro" id="IPR023213">
    <property type="entry name" value="CAT-like_dom_sf"/>
</dbReference>
<dbReference type="Pfam" id="PF00668">
    <property type="entry name" value="Condensation"/>
    <property type="match status" value="1"/>
</dbReference>
<dbReference type="RefSeq" id="WP_181464212.1">
    <property type="nucleotide sequence ID" value="NZ_UATH01000001.1"/>
</dbReference>
<dbReference type="EMBL" id="UATH01000001">
    <property type="protein sequence ID" value="SPY07536.1"/>
    <property type="molecule type" value="Genomic_DNA"/>
</dbReference>
<dbReference type="Gene3D" id="3.40.50.12780">
    <property type="entry name" value="N-terminal domain of ligase-like"/>
    <property type="match status" value="1"/>
</dbReference>
<dbReference type="Gene3D" id="3.30.559.30">
    <property type="entry name" value="Nonribosomal peptide synthetase, condensation domain"/>
    <property type="match status" value="2"/>
</dbReference>
<evidence type="ECO:0000259" key="1">
    <source>
        <dbReference type="Pfam" id="PF00501"/>
    </source>
</evidence>
<dbReference type="Gene3D" id="3.30.559.10">
    <property type="entry name" value="Chloramphenicol acetyltransferase-like domain"/>
    <property type="match status" value="2"/>
</dbReference>
<dbReference type="GO" id="GO:0044550">
    <property type="term" value="P:secondary metabolite biosynthetic process"/>
    <property type="evidence" value="ECO:0007669"/>
    <property type="project" value="TreeGrafter"/>
</dbReference>
<dbReference type="GO" id="GO:0031177">
    <property type="term" value="F:phosphopantetheine binding"/>
    <property type="evidence" value="ECO:0007669"/>
    <property type="project" value="TreeGrafter"/>
</dbReference>